<accession>A0ACC0D9S7</accession>
<feature type="non-terminal residue" evidence="1">
    <location>
        <position position="426"/>
    </location>
</feature>
<comment type="caution">
    <text evidence="1">The sequence shown here is derived from an EMBL/GenBank/DDBJ whole genome shotgun (WGS) entry which is preliminary data.</text>
</comment>
<keyword evidence="2" id="KW-1185">Reference proteome</keyword>
<keyword evidence="1" id="KW-0808">Transferase</keyword>
<proteinExistence type="predicted"/>
<evidence type="ECO:0000313" key="1">
    <source>
        <dbReference type="EMBL" id="KAI6089270.1"/>
    </source>
</evidence>
<organism evidence="1 2">
    <name type="scientific">Hypoxylon rubiginosum</name>
    <dbReference type="NCBI Taxonomy" id="110542"/>
    <lineage>
        <taxon>Eukaryota</taxon>
        <taxon>Fungi</taxon>
        <taxon>Dikarya</taxon>
        <taxon>Ascomycota</taxon>
        <taxon>Pezizomycotina</taxon>
        <taxon>Sordariomycetes</taxon>
        <taxon>Xylariomycetidae</taxon>
        <taxon>Xylariales</taxon>
        <taxon>Hypoxylaceae</taxon>
        <taxon>Hypoxylon</taxon>
    </lineage>
</organism>
<dbReference type="EMBL" id="MU394296">
    <property type="protein sequence ID" value="KAI6089270.1"/>
    <property type="molecule type" value="Genomic_DNA"/>
</dbReference>
<evidence type="ECO:0000313" key="2">
    <source>
        <dbReference type="Proteomes" id="UP001497680"/>
    </source>
</evidence>
<keyword evidence="1" id="KW-0489">Methyltransferase</keyword>
<sequence>MDRSIDLPRIVQLAQIISQHVPSLQETLTTHGVPSPSFSPDATSQMPQEAYRDIYVILDAAEELRDLLLDPLHLLFKYGGHINCASLQAISRLKIAAAVPIEGQVSFAHIAKMTGMDDIMVRRLLRHAMTMRIFCEPEPNMVAHTRASRWLTAPDMNQWLSNGTEVMWPAASRMVDAAQKWPGSQEINETAWALANNTSESVYHMIATDPKSATRFADTMKAFTSTPEYSVSFIVNSYDWETLGKARIVDVGGSEGHVAMALTRSHPKLEVIVQDLEVVTEEAAETVPKDLKGRVSFMPHDFFTTQPAQADVYLLRLILHNWPDKYCLKILRSLVPVLRPWTLIIINEICMPDHEASIPLWKERDLRAADLNMGAIFNSRERSRSEWHELLAEADSRFFLRRVVEPEGSTLALLEVIWDVKSYLVR</sequence>
<protein>
    <submittedName>
        <fullName evidence="1">S-adenosyl-L-methionine-dependent methyltransferase</fullName>
    </submittedName>
</protein>
<gene>
    <name evidence="1" type="ORF">F4821DRAFT_231500</name>
</gene>
<reference evidence="1 2" key="1">
    <citation type="journal article" date="2022" name="New Phytol.">
        <title>Ecological generalism drives hyperdiversity of secondary metabolite gene clusters in xylarialean endophytes.</title>
        <authorList>
            <person name="Franco M.E.E."/>
            <person name="Wisecaver J.H."/>
            <person name="Arnold A.E."/>
            <person name="Ju Y.M."/>
            <person name="Slot J.C."/>
            <person name="Ahrendt S."/>
            <person name="Moore L.P."/>
            <person name="Eastman K.E."/>
            <person name="Scott K."/>
            <person name="Konkel Z."/>
            <person name="Mondo S.J."/>
            <person name="Kuo A."/>
            <person name="Hayes R.D."/>
            <person name="Haridas S."/>
            <person name="Andreopoulos B."/>
            <person name="Riley R."/>
            <person name="LaButti K."/>
            <person name="Pangilinan J."/>
            <person name="Lipzen A."/>
            <person name="Amirebrahimi M."/>
            <person name="Yan J."/>
            <person name="Adam C."/>
            <person name="Keymanesh K."/>
            <person name="Ng V."/>
            <person name="Louie K."/>
            <person name="Northen T."/>
            <person name="Drula E."/>
            <person name="Henrissat B."/>
            <person name="Hsieh H.M."/>
            <person name="Youens-Clark K."/>
            <person name="Lutzoni F."/>
            <person name="Miadlikowska J."/>
            <person name="Eastwood D.C."/>
            <person name="Hamelin R.C."/>
            <person name="Grigoriev I.V."/>
            <person name="U'Ren J.M."/>
        </authorList>
    </citation>
    <scope>NUCLEOTIDE SEQUENCE [LARGE SCALE GENOMIC DNA]</scope>
    <source>
        <strain evidence="1 2">ER1909</strain>
    </source>
</reference>
<name>A0ACC0D9S7_9PEZI</name>
<dbReference type="Proteomes" id="UP001497680">
    <property type="component" value="Unassembled WGS sequence"/>
</dbReference>